<reference evidence="4" key="1">
    <citation type="submission" date="2020-07" db="EMBL/GenBank/DDBJ databases">
        <title>Koleobacter methoxysyntrophicus gen. nov., sp. nov., a novel anaerobic bacterium isolated from deep subsurface oil field and proposal of Koleobacterales ord. nov. in the phylum Firmicutes.</title>
        <authorList>
            <person name="Sakamoto S."/>
            <person name="Tamaki H."/>
        </authorList>
    </citation>
    <scope>NUCLEOTIDE SEQUENCE</scope>
    <source>
        <strain evidence="4">NRmbB1</strain>
    </source>
</reference>
<dbReference type="SUPFAM" id="SSF52540">
    <property type="entry name" value="P-loop containing nucleoside triphosphate hydrolases"/>
    <property type="match status" value="1"/>
</dbReference>
<keyword evidence="1 4" id="KW-0645">Protease</keyword>
<dbReference type="GO" id="GO:0030163">
    <property type="term" value="P:protein catabolic process"/>
    <property type="evidence" value="ECO:0007669"/>
    <property type="project" value="InterPro"/>
</dbReference>
<dbReference type="EC" id="3.4.21.53" evidence="4"/>
<proteinExistence type="predicted"/>
<dbReference type="InterPro" id="IPR027065">
    <property type="entry name" value="Lon_Prtase"/>
</dbReference>
<dbReference type="KEGG" id="kme:H0A61_01681"/>
<dbReference type="Gene3D" id="3.30.230.10">
    <property type="match status" value="1"/>
</dbReference>
<accession>A0A8A0RP19</accession>
<dbReference type="GO" id="GO:0004252">
    <property type="term" value="F:serine-type endopeptidase activity"/>
    <property type="evidence" value="ECO:0007669"/>
    <property type="project" value="UniProtKB-EC"/>
</dbReference>
<dbReference type="GO" id="GO:0004176">
    <property type="term" value="F:ATP-dependent peptidase activity"/>
    <property type="evidence" value="ECO:0007669"/>
    <property type="project" value="InterPro"/>
</dbReference>
<dbReference type="EMBL" id="CP059066">
    <property type="protein sequence ID" value="QSQ09320.1"/>
    <property type="molecule type" value="Genomic_DNA"/>
</dbReference>
<evidence type="ECO:0000313" key="4">
    <source>
        <dbReference type="EMBL" id="QSQ09320.1"/>
    </source>
</evidence>
<dbReference type="Pfam" id="PF13337">
    <property type="entry name" value="BrxL_ATPase"/>
    <property type="match status" value="1"/>
</dbReference>
<name>A0A8A0RP19_9FIRM</name>
<evidence type="ECO:0000313" key="5">
    <source>
        <dbReference type="Proteomes" id="UP000662904"/>
    </source>
</evidence>
<gene>
    <name evidence="4" type="primary">lon_2</name>
    <name evidence="4" type="ORF">H0A61_01681</name>
</gene>
<dbReference type="SUPFAM" id="SSF54211">
    <property type="entry name" value="Ribosomal protein S5 domain 2-like"/>
    <property type="match status" value="1"/>
</dbReference>
<dbReference type="Pfam" id="PF05362">
    <property type="entry name" value="Lon_C"/>
    <property type="match status" value="1"/>
</dbReference>
<dbReference type="NCBIfam" id="TIGR02653">
    <property type="entry name" value="Lon_rel_chp"/>
    <property type="match status" value="1"/>
</dbReference>
<sequence>MNKTDKTSNLNEKLNKYFPGRVVRKDLTKKIKEGANVPVYVLEYLLGMYCATDDEDSINDGVERVKNILAQNFVRPDEAEKVKSKIRELGQYTVIDKVTVKLNEKKDIYEAEFSNLGLKGVEIAPHYVKEYEKLLAGGIWCILKISYYYDEELRNVNPFKIDSLKPIQMPRLDIEEIFNGRRYFTKDEWIDVLLRSVGMEPTQLEKNVKWHLLARMIPLVENNYNLCELGPRGTGKSHIYKEISPYSILISGGQTTVANLFYNMSTRKIGLVGLWDVVAFDEVAGITFKDKDGIQIMKDYMASGSFARGKEEKNASASMVFIGNINQSVDALLKTSHLFEPFPEAMAYDTAFFDRMHYYIPGWEIPKYRPEYFTNEYGFITDYIAEFFREMRKRSFSDALDKYFILGNNLNQRDVIAVRKTVSGLLKLIYPNGEFEKEDIEEILRYALVGRRRVKEQLKKIGGMEFYDVHFSYIEKETFQEEFVSVPEQGGSKLIPEGMGKPGHVYTVARGDSGMIGVFKIETEVVPGSGKFERTGLGSNRDAKESINTAFNYFKANRKNISGSISLNNNDFLMHIQDLRGIGMTSELALAAFIALCSGALKKPVQSQLVVLGSMSIGGTINKVEELASVLQVCFDAGAKRVLLPMASAADIGTVPPELFAKFQISFYQNPEDAVFKALGVE</sequence>
<dbReference type="InterPro" id="IPR020568">
    <property type="entry name" value="Ribosomal_Su5_D2-typ_SF"/>
</dbReference>
<evidence type="ECO:0000259" key="3">
    <source>
        <dbReference type="Pfam" id="PF20442"/>
    </source>
</evidence>
<keyword evidence="5" id="KW-1185">Reference proteome</keyword>
<dbReference type="NCBIfam" id="TIGR02688">
    <property type="entry name" value="BREX system Lon protease-like protein BrxL"/>
    <property type="match status" value="1"/>
</dbReference>
<dbReference type="Proteomes" id="UP000662904">
    <property type="component" value="Chromosome"/>
</dbReference>
<feature type="domain" description="Lon proteolytic" evidence="2">
    <location>
        <begin position="518"/>
        <end position="678"/>
    </location>
</feature>
<dbReference type="GO" id="GO:0005524">
    <property type="term" value="F:ATP binding"/>
    <property type="evidence" value="ECO:0007669"/>
    <property type="project" value="InterPro"/>
</dbReference>
<dbReference type="RefSeq" id="WP_206706679.1">
    <property type="nucleotide sequence ID" value="NZ_CP059066.1"/>
</dbReference>
<dbReference type="InterPro" id="IPR014061">
    <property type="entry name" value="BrxL-like"/>
</dbReference>
<keyword evidence="4" id="KW-0378">Hydrolase</keyword>
<feature type="domain" description="BREX system Lon protease-like BrxL N-terminal" evidence="3">
    <location>
        <begin position="16"/>
        <end position="147"/>
    </location>
</feature>
<dbReference type="InterPro" id="IPR008269">
    <property type="entry name" value="Lon_proteolytic"/>
</dbReference>
<evidence type="ECO:0000256" key="1">
    <source>
        <dbReference type="ARBA" id="ARBA00022670"/>
    </source>
</evidence>
<dbReference type="AlphaFoldDB" id="A0A8A0RP19"/>
<protein>
    <submittedName>
        <fullName evidence="4">Lon protease</fullName>
        <ecNumber evidence="4">3.4.21.53</ecNumber>
    </submittedName>
</protein>
<dbReference type="InterPro" id="IPR027417">
    <property type="entry name" value="P-loop_NTPase"/>
</dbReference>
<dbReference type="PANTHER" id="PTHR10046">
    <property type="entry name" value="ATP DEPENDENT LON PROTEASE FAMILY MEMBER"/>
    <property type="match status" value="1"/>
</dbReference>
<evidence type="ECO:0000259" key="2">
    <source>
        <dbReference type="Pfam" id="PF05362"/>
    </source>
</evidence>
<dbReference type="InterPro" id="IPR014721">
    <property type="entry name" value="Ribsml_uS5_D2-typ_fold_subgr"/>
</dbReference>
<dbReference type="GO" id="GO:0006508">
    <property type="term" value="P:proteolysis"/>
    <property type="evidence" value="ECO:0007669"/>
    <property type="project" value="UniProtKB-KW"/>
</dbReference>
<dbReference type="InterPro" id="IPR013473">
    <property type="entry name" value="BrxL"/>
</dbReference>
<dbReference type="InterPro" id="IPR046838">
    <property type="entry name" value="BrxL_N"/>
</dbReference>
<dbReference type="Pfam" id="PF20442">
    <property type="entry name" value="BrxL_N"/>
    <property type="match status" value="1"/>
</dbReference>
<organism evidence="4 5">
    <name type="scientific">Koleobacter methoxysyntrophicus</name>
    <dbReference type="NCBI Taxonomy" id="2751313"/>
    <lineage>
        <taxon>Bacteria</taxon>
        <taxon>Bacillati</taxon>
        <taxon>Bacillota</taxon>
        <taxon>Clostridia</taxon>
        <taxon>Koleobacterales</taxon>
        <taxon>Koleobacteraceae</taxon>
        <taxon>Koleobacter</taxon>
    </lineage>
</organism>